<protein>
    <submittedName>
        <fullName evidence="6">L-threonine 3-dehydrogenase</fullName>
        <ecNumber evidence="6">1.1.1.103</ecNumber>
    </submittedName>
</protein>
<dbReference type="EC" id="1.1.1.103" evidence="6"/>
<accession>A0A4P6M1A8</accession>
<dbReference type="Gene3D" id="3.40.50.720">
    <property type="entry name" value="NAD(P)-binding Rossmann-like Domain"/>
    <property type="match status" value="1"/>
</dbReference>
<dbReference type="Gene3D" id="3.90.180.10">
    <property type="entry name" value="Medium-chain alcohol dehydrogenases, catalytic domain"/>
    <property type="match status" value="1"/>
</dbReference>
<keyword evidence="2 4" id="KW-0862">Zinc</keyword>
<comment type="similarity">
    <text evidence="4">Belongs to the zinc-containing alcohol dehydrogenase family.</text>
</comment>
<sequence>MKDVMCGVVKDRPEAGAVWCEDLSVPKVGPRDVLVRVRAAAICGTDQHIFSWTPYAQSRLKLPMVFGHEFAGDIVETGSQVTEFHPGQRVAGETHIPCNECYMCRSNRRHNCMNMKIIGVHAAGCFAEYISFPADCVYVLHDELSYEHGCMLEPMGVAVHGVSRAEVTGQTVLIYGAGPIGLMAVGAAKVRKAKKIFCADLFDSKLKVAKEIGADIIVNTKDEELRDIIYQETEGVGVDVVIDYTGNNQALKSGFACLRKNGTFVVVGLPSKDITLDWTNDIIYKEASVYGVTGRLMYETWDECIEILNSPEYKLDKMIGGIYPLKNYEKAFKDIEMGIPGKLILIP</sequence>
<dbReference type="InterPro" id="IPR013154">
    <property type="entry name" value="ADH-like_N"/>
</dbReference>
<dbReference type="InterPro" id="IPR011032">
    <property type="entry name" value="GroES-like_sf"/>
</dbReference>
<dbReference type="Pfam" id="PF00107">
    <property type="entry name" value="ADH_zinc_N"/>
    <property type="match status" value="1"/>
</dbReference>
<dbReference type="AlphaFoldDB" id="A0A4P6M1A8"/>
<dbReference type="Pfam" id="PF08240">
    <property type="entry name" value="ADH_N"/>
    <property type="match status" value="1"/>
</dbReference>
<dbReference type="PANTHER" id="PTHR43401:SF2">
    <property type="entry name" value="L-THREONINE 3-DEHYDROGENASE"/>
    <property type="match status" value="1"/>
</dbReference>
<dbReference type="SUPFAM" id="SSF51735">
    <property type="entry name" value="NAD(P)-binding Rossmann-fold domains"/>
    <property type="match status" value="1"/>
</dbReference>
<evidence type="ECO:0000313" key="6">
    <source>
        <dbReference type="EMBL" id="QBE97067.1"/>
    </source>
</evidence>
<evidence type="ECO:0000256" key="2">
    <source>
        <dbReference type="ARBA" id="ARBA00022833"/>
    </source>
</evidence>
<name>A0A4P6M1A8_9FIRM</name>
<evidence type="ECO:0000256" key="4">
    <source>
        <dbReference type="RuleBase" id="RU361277"/>
    </source>
</evidence>
<dbReference type="PANTHER" id="PTHR43401">
    <property type="entry name" value="L-THREONINE 3-DEHYDROGENASE"/>
    <property type="match status" value="1"/>
</dbReference>
<evidence type="ECO:0000256" key="1">
    <source>
        <dbReference type="ARBA" id="ARBA00022723"/>
    </source>
</evidence>
<proteinExistence type="inferred from homology"/>
<dbReference type="KEGG" id="bpro:PMF13cell1_02620"/>
<dbReference type="PROSITE" id="PS00059">
    <property type="entry name" value="ADH_ZINC"/>
    <property type="match status" value="1"/>
</dbReference>
<dbReference type="GO" id="GO:0008270">
    <property type="term" value="F:zinc ion binding"/>
    <property type="evidence" value="ECO:0007669"/>
    <property type="project" value="InterPro"/>
</dbReference>
<keyword evidence="3 6" id="KW-0560">Oxidoreductase</keyword>
<evidence type="ECO:0000259" key="5">
    <source>
        <dbReference type="SMART" id="SM00829"/>
    </source>
</evidence>
<dbReference type="SMART" id="SM00829">
    <property type="entry name" value="PKS_ER"/>
    <property type="match status" value="1"/>
</dbReference>
<reference evidence="6 7" key="1">
    <citation type="submission" date="2019-01" db="EMBL/GenBank/DDBJ databases">
        <title>PMF-metabolizing Aryl O-demethylase.</title>
        <authorList>
            <person name="Kim M."/>
        </authorList>
    </citation>
    <scope>NUCLEOTIDE SEQUENCE [LARGE SCALE GENOMIC DNA]</scope>
    <source>
        <strain evidence="6 7">PMF1</strain>
    </source>
</reference>
<evidence type="ECO:0000313" key="7">
    <source>
        <dbReference type="Proteomes" id="UP000289794"/>
    </source>
</evidence>
<dbReference type="InterPro" id="IPR050129">
    <property type="entry name" value="Zn_alcohol_dh"/>
</dbReference>
<comment type="cofactor">
    <cofactor evidence="4">
        <name>Zn(2+)</name>
        <dbReference type="ChEBI" id="CHEBI:29105"/>
    </cofactor>
</comment>
<dbReference type="InterPro" id="IPR013149">
    <property type="entry name" value="ADH-like_C"/>
</dbReference>
<keyword evidence="1 4" id="KW-0479">Metal-binding</keyword>
<dbReference type="SUPFAM" id="SSF50129">
    <property type="entry name" value="GroES-like"/>
    <property type="match status" value="1"/>
</dbReference>
<evidence type="ECO:0000256" key="3">
    <source>
        <dbReference type="ARBA" id="ARBA00023002"/>
    </source>
</evidence>
<dbReference type="RefSeq" id="WP_130180986.1">
    <property type="nucleotide sequence ID" value="NZ_CP035945.1"/>
</dbReference>
<gene>
    <name evidence="6" type="primary">tdh_4</name>
    <name evidence="6" type="ORF">PMF13cell1_02620</name>
</gene>
<feature type="domain" description="Enoyl reductase (ER)" evidence="5">
    <location>
        <begin position="16"/>
        <end position="345"/>
    </location>
</feature>
<dbReference type="InterPro" id="IPR002328">
    <property type="entry name" value="ADH_Zn_CS"/>
</dbReference>
<dbReference type="EMBL" id="CP035945">
    <property type="protein sequence ID" value="QBE97067.1"/>
    <property type="molecule type" value="Genomic_DNA"/>
</dbReference>
<dbReference type="InterPro" id="IPR020843">
    <property type="entry name" value="ER"/>
</dbReference>
<dbReference type="GO" id="GO:0008743">
    <property type="term" value="F:L-threonine 3-dehydrogenase activity"/>
    <property type="evidence" value="ECO:0007669"/>
    <property type="project" value="UniProtKB-EC"/>
</dbReference>
<dbReference type="InterPro" id="IPR036291">
    <property type="entry name" value="NAD(P)-bd_dom_sf"/>
</dbReference>
<dbReference type="Proteomes" id="UP000289794">
    <property type="component" value="Chromosome"/>
</dbReference>
<organism evidence="6 7">
    <name type="scientific">Blautia producta</name>
    <dbReference type="NCBI Taxonomy" id="33035"/>
    <lineage>
        <taxon>Bacteria</taxon>
        <taxon>Bacillati</taxon>
        <taxon>Bacillota</taxon>
        <taxon>Clostridia</taxon>
        <taxon>Lachnospirales</taxon>
        <taxon>Lachnospiraceae</taxon>
        <taxon>Blautia</taxon>
    </lineage>
</organism>